<sequence>MISENFCKKLNLSLIPTNLALSGINQVVSVITKKCQISLLSKFNSFNITSIFYVVPVISNQIPSASFDISSFVIPSNIQLSDPLFNESTNVDANLFWDLLINGKIKLVKGLPNLQNTRLGWIVNGVVPYETTRVSCNFTRAIAEDDQLKHFWEMGEMQDSIPCSKDDDKYEEICQKSTARYASSQFKVKLPLTFPADLLGDSMDTEPAVFLILLISLFTLITMIFPIILLILETLRVPKLLEFN</sequence>
<keyword evidence="1" id="KW-0472">Membrane</keyword>
<name>A0ABM5K588_DIAVI</name>
<keyword evidence="1" id="KW-1133">Transmembrane helix</keyword>
<reference evidence="2" key="1">
    <citation type="submission" date="2025-05" db="UniProtKB">
        <authorList>
            <consortium name="EnsemblMetazoa"/>
        </authorList>
    </citation>
    <scope>IDENTIFICATION</scope>
</reference>
<keyword evidence="1" id="KW-0812">Transmembrane</keyword>
<dbReference type="EnsemblMetazoa" id="XM_050649392.1">
    <property type="protein sequence ID" value="XP_050505349.1"/>
    <property type="gene ID" value="LOC126883729"/>
</dbReference>
<evidence type="ECO:0000256" key="1">
    <source>
        <dbReference type="SAM" id="Phobius"/>
    </source>
</evidence>
<organism evidence="2 3">
    <name type="scientific">Diabrotica virgifera virgifera</name>
    <name type="common">western corn rootworm</name>
    <dbReference type="NCBI Taxonomy" id="50390"/>
    <lineage>
        <taxon>Eukaryota</taxon>
        <taxon>Metazoa</taxon>
        <taxon>Ecdysozoa</taxon>
        <taxon>Arthropoda</taxon>
        <taxon>Hexapoda</taxon>
        <taxon>Insecta</taxon>
        <taxon>Pterygota</taxon>
        <taxon>Neoptera</taxon>
        <taxon>Endopterygota</taxon>
        <taxon>Coleoptera</taxon>
        <taxon>Polyphaga</taxon>
        <taxon>Cucujiformia</taxon>
        <taxon>Chrysomeloidea</taxon>
        <taxon>Chrysomelidae</taxon>
        <taxon>Galerucinae</taxon>
        <taxon>Diabroticina</taxon>
        <taxon>Diabroticites</taxon>
        <taxon>Diabrotica</taxon>
    </lineage>
</organism>
<dbReference type="RefSeq" id="XP_050505349.1">
    <property type="nucleotide sequence ID" value="XM_050649392.1"/>
</dbReference>
<dbReference type="Proteomes" id="UP001652700">
    <property type="component" value="Unplaced"/>
</dbReference>
<evidence type="ECO:0000313" key="3">
    <source>
        <dbReference type="Proteomes" id="UP001652700"/>
    </source>
</evidence>
<evidence type="ECO:0000313" key="2">
    <source>
        <dbReference type="EnsemblMetazoa" id="XP_050505349.1"/>
    </source>
</evidence>
<protein>
    <recommendedName>
        <fullName evidence="4">Peptidase aspartic putative domain-containing protein</fullName>
    </recommendedName>
</protein>
<feature type="transmembrane region" description="Helical" evidence="1">
    <location>
        <begin position="208"/>
        <end position="232"/>
    </location>
</feature>
<evidence type="ECO:0008006" key="4">
    <source>
        <dbReference type="Google" id="ProtNLM"/>
    </source>
</evidence>
<dbReference type="GeneID" id="126883729"/>
<keyword evidence="3" id="KW-1185">Reference proteome</keyword>
<accession>A0ABM5K588</accession>
<proteinExistence type="predicted"/>